<proteinExistence type="inferred from homology"/>
<dbReference type="Gene3D" id="3.10.200.10">
    <property type="entry name" value="Alpha carbonic anhydrase"/>
    <property type="match status" value="1"/>
</dbReference>
<gene>
    <name evidence="11" type="ORF">MVEN_01179100</name>
</gene>
<name>A0A8H6Y5A4_9AGAR</name>
<dbReference type="GO" id="GO:0008270">
    <property type="term" value="F:zinc ion binding"/>
    <property type="evidence" value="ECO:0007669"/>
    <property type="project" value="UniProtKB-UniRule"/>
</dbReference>
<feature type="signal peptide" evidence="9">
    <location>
        <begin position="1"/>
        <end position="21"/>
    </location>
</feature>
<dbReference type="EC" id="4.2.1.1" evidence="4 9"/>
<evidence type="ECO:0000256" key="1">
    <source>
        <dbReference type="ARBA" id="ARBA00001947"/>
    </source>
</evidence>
<dbReference type="CDD" id="cd03124">
    <property type="entry name" value="alpha_CA_prokaryotic_like"/>
    <property type="match status" value="1"/>
</dbReference>
<reference evidence="11" key="1">
    <citation type="submission" date="2020-05" db="EMBL/GenBank/DDBJ databases">
        <title>Mycena genomes resolve the evolution of fungal bioluminescence.</title>
        <authorList>
            <person name="Tsai I.J."/>
        </authorList>
    </citation>
    <scope>NUCLEOTIDE SEQUENCE</scope>
    <source>
        <strain evidence="11">CCC161011</strain>
    </source>
</reference>
<comment type="catalytic activity">
    <reaction evidence="8 9">
        <text>hydrogencarbonate + H(+) = CO2 + H2O</text>
        <dbReference type="Rhea" id="RHEA:10748"/>
        <dbReference type="ChEBI" id="CHEBI:15377"/>
        <dbReference type="ChEBI" id="CHEBI:15378"/>
        <dbReference type="ChEBI" id="CHEBI:16526"/>
        <dbReference type="ChEBI" id="CHEBI:17544"/>
        <dbReference type="EC" id="4.2.1.1"/>
    </reaction>
</comment>
<dbReference type="OrthoDB" id="429145at2759"/>
<dbReference type="InterPro" id="IPR001148">
    <property type="entry name" value="CA_dom"/>
</dbReference>
<evidence type="ECO:0000313" key="12">
    <source>
        <dbReference type="Proteomes" id="UP000620124"/>
    </source>
</evidence>
<keyword evidence="7 9" id="KW-0456">Lyase</keyword>
<accession>A0A8H6Y5A4</accession>
<evidence type="ECO:0000256" key="8">
    <source>
        <dbReference type="ARBA" id="ARBA00048348"/>
    </source>
</evidence>
<evidence type="ECO:0000256" key="4">
    <source>
        <dbReference type="ARBA" id="ARBA00012925"/>
    </source>
</evidence>
<comment type="cofactor">
    <cofactor evidence="1 9">
        <name>Zn(2+)</name>
        <dbReference type="ChEBI" id="CHEBI:29105"/>
    </cofactor>
</comment>
<evidence type="ECO:0000256" key="9">
    <source>
        <dbReference type="RuleBase" id="RU367011"/>
    </source>
</evidence>
<dbReference type="GO" id="GO:0004089">
    <property type="term" value="F:carbonate dehydratase activity"/>
    <property type="evidence" value="ECO:0007669"/>
    <property type="project" value="UniProtKB-UniRule"/>
</dbReference>
<evidence type="ECO:0000256" key="2">
    <source>
        <dbReference type="ARBA" id="ARBA00002904"/>
    </source>
</evidence>
<keyword evidence="12" id="KW-1185">Reference proteome</keyword>
<dbReference type="SMART" id="SM01057">
    <property type="entry name" value="Carb_anhydrase"/>
    <property type="match status" value="1"/>
</dbReference>
<evidence type="ECO:0000256" key="5">
    <source>
        <dbReference type="ARBA" id="ARBA00022723"/>
    </source>
</evidence>
<evidence type="ECO:0000313" key="11">
    <source>
        <dbReference type="EMBL" id="KAF7352159.1"/>
    </source>
</evidence>
<protein>
    <recommendedName>
        <fullName evidence="4 9">Carbonic anhydrase</fullName>
        <ecNumber evidence="4 9">4.2.1.1</ecNumber>
    </recommendedName>
</protein>
<keyword evidence="6 9" id="KW-0862">Zinc</keyword>
<sequence length="279" mass="30232">MAYLRILRATFAIASFVSVSANCGHDTSIYPRDHAQVHQSAFGYSGTRGPVDWAGLSPANCACSEGKQQSPIVLTANTTIAADAPNVTISSVDRATLVNLGTTLEVVMNGTLIFNKTDYQLKQFHLHTPSEHRIEEEYFPMEMHMVHQSNIDGSLLVAAVLFQLSENGTTTQLITSMALNLANVTDPGTNTTTGPLDFTSVVHAVMSGPLYQYSGSLTTPPCTQGVTFLVLANPLSLDVQTYNNLKKILKFNARYTQNTLGENNLLAVAYTNSQTCHRA</sequence>
<feature type="chain" id="PRO_5034300308" description="Carbonic anhydrase" evidence="9">
    <location>
        <begin position="22"/>
        <end position="279"/>
    </location>
</feature>
<dbReference type="PROSITE" id="PS00162">
    <property type="entry name" value="ALPHA_CA_1"/>
    <property type="match status" value="1"/>
</dbReference>
<evidence type="ECO:0000256" key="6">
    <source>
        <dbReference type="ARBA" id="ARBA00022833"/>
    </source>
</evidence>
<comment type="function">
    <text evidence="2 9">Reversible hydration of carbon dioxide.</text>
</comment>
<dbReference type="SUPFAM" id="SSF51069">
    <property type="entry name" value="Carbonic anhydrase"/>
    <property type="match status" value="1"/>
</dbReference>
<dbReference type="InterPro" id="IPR018338">
    <property type="entry name" value="Carbonic_anhydrase_a-class_CS"/>
</dbReference>
<feature type="domain" description="Alpha-carbonic anhydrase" evidence="10">
    <location>
        <begin position="40"/>
        <end position="279"/>
    </location>
</feature>
<dbReference type="PANTHER" id="PTHR18952:SF265">
    <property type="entry name" value="CARBONIC ANHYDRASE"/>
    <property type="match status" value="1"/>
</dbReference>
<dbReference type="InterPro" id="IPR023561">
    <property type="entry name" value="Carbonic_anhydrase_a-class"/>
</dbReference>
<dbReference type="AlphaFoldDB" id="A0A8H6Y5A4"/>
<dbReference type="InterPro" id="IPR036398">
    <property type="entry name" value="CA_dom_sf"/>
</dbReference>
<dbReference type="PANTHER" id="PTHR18952">
    <property type="entry name" value="CARBONIC ANHYDRASE"/>
    <property type="match status" value="1"/>
</dbReference>
<dbReference type="Proteomes" id="UP000620124">
    <property type="component" value="Unassembled WGS sequence"/>
</dbReference>
<keyword evidence="5 9" id="KW-0479">Metal-binding</keyword>
<keyword evidence="9" id="KW-0732">Signal</keyword>
<dbReference type="PROSITE" id="PS51144">
    <property type="entry name" value="ALPHA_CA_2"/>
    <property type="match status" value="1"/>
</dbReference>
<evidence type="ECO:0000256" key="3">
    <source>
        <dbReference type="ARBA" id="ARBA00010718"/>
    </source>
</evidence>
<comment type="caution">
    <text evidence="11">The sequence shown here is derived from an EMBL/GenBank/DDBJ whole genome shotgun (WGS) entry which is preliminary data.</text>
</comment>
<evidence type="ECO:0000259" key="10">
    <source>
        <dbReference type="PROSITE" id="PS51144"/>
    </source>
</evidence>
<comment type="similarity">
    <text evidence="3 9">Belongs to the alpha-carbonic anhydrase family.</text>
</comment>
<evidence type="ECO:0000256" key="7">
    <source>
        <dbReference type="ARBA" id="ARBA00023239"/>
    </source>
</evidence>
<organism evidence="11 12">
    <name type="scientific">Mycena venus</name>
    <dbReference type="NCBI Taxonomy" id="2733690"/>
    <lineage>
        <taxon>Eukaryota</taxon>
        <taxon>Fungi</taxon>
        <taxon>Dikarya</taxon>
        <taxon>Basidiomycota</taxon>
        <taxon>Agaricomycotina</taxon>
        <taxon>Agaricomycetes</taxon>
        <taxon>Agaricomycetidae</taxon>
        <taxon>Agaricales</taxon>
        <taxon>Marasmiineae</taxon>
        <taxon>Mycenaceae</taxon>
        <taxon>Mycena</taxon>
    </lineage>
</organism>
<dbReference type="EMBL" id="JACAZI010000009">
    <property type="protein sequence ID" value="KAF7352159.1"/>
    <property type="molecule type" value="Genomic_DNA"/>
</dbReference>
<dbReference type="InterPro" id="IPR041891">
    <property type="entry name" value="Alpha_CA_prokaryot-like"/>
</dbReference>
<dbReference type="Pfam" id="PF00194">
    <property type="entry name" value="Carb_anhydrase"/>
    <property type="match status" value="1"/>
</dbReference>